<evidence type="ECO:0000256" key="8">
    <source>
        <dbReference type="HAMAP-Rule" id="MF_01895"/>
    </source>
</evidence>
<evidence type="ECO:0000256" key="4">
    <source>
        <dbReference type="ARBA" id="ARBA00022722"/>
    </source>
</evidence>
<dbReference type="GO" id="GO:0005829">
    <property type="term" value="C:cytosol"/>
    <property type="evidence" value="ECO:0007669"/>
    <property type="project" value="TreeGrafter"/>
</dbReference>
<dbReference type="InterPro" id="IPR013223">
    <property type="entry name" value="RNase_B_OB_dom"/>
</dbReference>
<accession>A0A224ABN8</accession>
<dbReference type="NCBIfam" id="TIGR00358">
    <property type="entry name" value="3_prime_RNase"/>
    <property type="match status" value="1"/>
</dbReference>
<sequence>MFYHEKRNKKKYYNNLYTGLINITNHGYAFVHVNYFQKDIFIPKNKTNRALEGDLVKIKFSYCNKKRTKIKGEVLKIIKRKTKQFIGILKKSNIQSNNKYGIVHNNNIHVDILVPMKKLEKYHHNDKVLVQFISWPKKLKNPLGKIIKVFGSSGEYNTEIYSLLKENGISSNFSEKIENEAKEIFSKQLIDLSLRRDMRNVNTFTIDPLNAKDFDDALSIRKLNYDIWEIGVHISDVSHYIKEGSLLDQEAYSRATSIYFVGKVIPMLPKILSDNLCSLQPKKDKLSFSYIFNINSQGKILKSWFGKTIIQSNRKFTYEEVQYIIEQKKGDYYEDIYTLFSFSKILIQNRLKNGGIYLEKVEVKFHLDEKNNPISLHLEKNNDAHRLIEEFMLLTNRKISEFVSLNLDGKPSNKLYIYRVHDKPDFQKIFSLKKIIEPLGYFLDLKNIKTSINHLLKKIKGKPEQNMIENLILRSMSKAKYSTKNIGHYGLSFICYTHFTSPIRRYSDIIAHRLLYYYLTINKKRNQNEKQKLNTTEFYEKQTQYCSHKERLAIDIEREFLKFLQVKYIKKFIGKEFYGIITGFTDWSVYIDLLLFQTEGMVKLRDIKEDSYILNSNNYSIIGKKTKKIYYLGDKVKVKLMDVDIEKKQIILDWINHAMI</sequence>
<keyword evidence="4 8" id="KW-0540">Nuclease</keyword>
<dbReference type="SMART" id="SM00316">
    <property type="entry name" value="S1"/>
    <property type="match status" value="1"/>
</dbReference>
<dbReference type="InterPro" id="IPR003029">
    <property type="entry name" value="S1_domain"/>
</dbReference>
<dbReference type="GO" id="GO:0008859">
    <property type="term" value="F:exoribonuclease II activity"/>
    <property type="evidence" value="ECO:0007669"/>
    <property type="project" value="UniProtKB-UniRule"/>
</dbReference>
<evidence type="ECO:0000256" key="2">
    <source>
        <dbReference type="ARBA" id="ARBA00004496"/>
    </source>
</evidence>
<dbReference type="Proteomes" id="UP000263619">
    <property type="component" value="Chromosome"/>
</dbReference>
<dbReference type="PANTHER" id="PTHR23355:SF9">
    <property type="entry name" value="DIS3-LIKE EXONUCLEASE 2"/>
    <property type="match status" value="1"/>
</dbReference>
<dbReference type="Pfam" id="PF08206">
    <property type="entry name" value="OB_RNB"/>
    <property type="match status" value="1"/>
</dbReference>
<dbReference type="GO" id="GO:0006402">
    <property type="term" value="P:mRNA catabolic process"/>
    <property type="evidence" value="ECO:0007669"/>
    <property type="project" value="TreeGrafter"/>
</dbReference>
<evidence type="ECO:0000313" key="11">
    <source>
        <dbReference type="Proteomes" id="UP000263619"/>
    </source>
</evidence>
<dbReference type="InterPro" id="IPR040476">
    <property type="entry name" value="CSD2"/>
</dbReference>
<dbReference type="Pfam" id="PF17876">
    <property type="entry name" value="CSD2"/>
    <property type="match status" value="1"/>
</dbReference>
<dbReference type="Pfam" id="PF00773">
    <property type="entry name" value="RNB"/>
    <property type="match status" value="1"/>
</dbReference>
<evidence type="ECO:0000256" key="5">
    <source>
        <dbReference type="ARBA" id="ARBA00022801"/>
    </source>
</evidence>
<dbReference type="EMBL" id="AP014608">
    <property type="protein sequence ID" value="BBA17277.1"/>
    <property type="molecule type" value="Genomic_DNA"/>
</dbReference>
<evidence type="ECO:0000259" key="9">
    <source>
        <dbReference type="PROSITE" id="PS50126"/>
    </source>
</evidence>
<comment type="catalytic activity">
    <reaction evidence="1 8">
        <text>Exonucleolytic cleavage in the 3'- to 5'-direction to yield nucleoside 5'-phosphates.</text>
        <dbReference type="EC" id="3.1.13.1"/>
    </reaction>
</comment>
<feature type="domain" description="S1 motif" evidence="9">
    <location>
        <begin position="574"/>
        <end position="655"/>
    </location>
</feature>
<keyword evidence="7 8" id="KW-0694">RNA-binding</keyword>
<evidence type="ECO:0000256" key="3">
    <source>
        <dbReference type="ARBA" id="ARBA00022490"/>
    </source>
</evidence>
<dbReference type="OrthoDB" id="9764149at2"/>
<dbReference type="InterPro" id="IPR012340">
    <property type="entry name" value="NA-bd_OB-fold"/>
</dbReference>
<dbReference type="EC" id="3.1.13.1" evidence="8"/>
<name>A0A224ABN8_9FLAO</name>
<organism evidence="10 11">
    <name type="scientific">Blattabacterium cuenoti STAT</name>
    <dbReference type="NCBI Taxonomy" id="1457030"/>
    <lineage>
        <taxon>Bacteria</taxon>
        <taxon>Pseudomonadati</taxon>
        <taxon>Bacteroidota</taxon>
        <taxon>Flavobacteriia</taxon>
        <taxon>Flavobacteriales</taxon>
        <taxon>Blattabacteriaceae</taxon>
        <taxon>Blattabacterium</taxon>
    </lineage>
</organism>
<protein>
    <recommendedName>
        <fullName evidence="8">Ribonuclease R</fullName>
        <shortName evidence="8">RNase R</shortName>
        <ecNumber evidence="8">3.1.13.1</ecNumber>
    </recommendedName>
</protein>
<keyword evidence="5 8" id="KW-0378">Hydrolase</keyword>
<dbReference type="CDD" id="cd04471">
    <property type="entry name" value="S1_RNase_R"/>
    <property type="match status" value="1"/>
</dbReference>
<proteinExistence type="inferred from homology"/>
<keyword evidence="3 8" id="KW-0963">Cytoplasm</keyword>
<keyword evidence="6 8" id="KW-0269">Exonuclease</keyword>
<evidence type="ECO:0000256" key="7">
    <source>
        <dbReference type="ARBA" id="ARBA00022884"/>
    </source>
</evidence>
<dbReference type="InterPro" id="IPR022966">
    <property type="entry name" value="RNase_II/R_CS"/>
</dbReference>
<comment type="similarity">
    <text evidence="8">Belongs to the RNR ribonuclease family. RNase R subfamily.</text>
</comment>
<reference evidence="10 11" key="1">
    <citation type="submission" date="2014-06" db="EMBL/GenBank/DDBJ databases">
        <title>Genome sequence of the intracellular symbiont Blattabacterium cuenoti, strain STAT from the wood feeding cockroach Salganea taiwanensis taiwanensis.</title>
        <authorList>
            <person name="Kinjo Y."/>
            <person name="Ohkuma M."/>
            <person name="Tokuda G."/>
        </authorList>
    </citation>
    <scope>NUCLEOTIDE SEQUENCE [LARGE SCALE GENOMIC DNA]</scope>
    <source>
        <strain evidence="10 11">STAT</strain>
    </source>
</reference>
<dbReference type="GO" id="GO:0003723">
    <property type="term" value="F:RNA binding"/>
    <property type="evidence" value="ECO:0007669"/>
    <property type="project" value="UniProtKB-UniRule"/>
</dbReference>
<evidence type="ECO:0000256" key="6">
    <source>
        <dbReference type="ARBA" id="ARBA00022839"/>
    </source>
</evidence>
<evidence type="ECO:0000256" key="1">
    <source>
        <dbReference type="ARBA" id="ARBA00001849"/>
    </source>
</evidence>
<dbReference type="InterPro" id="IPR001900">
    <property type="entry name" value="RNase_II/R"/>
</dbReference>
<dbReference type="SUPFAM" id="SSF50249">
    <property type="entry name" value="Nucleic acid-binding proteins"/>
    <property type="match status" value="4"/>
</dbReference>
<dbReference type="Pfam" id="PF00575">
    <property type="entry name" value="S1"/>
    <property type="match status" value="1"/>
</dbReference>
<dbReference type="HAMAP" id="MF_01895">
    <property type="entry name" value="RNase_R"/>
    <property type="match status" value="1"/>
</dbReference>
<gene>
    <name evidence="8 10" type="primary">rnr</name>
    <name evidence="10" type="ORF">STAT_359</name>
</gene>
<dbReference type="InterPro" id="IPR004476">
    <property type="entry name" value="RNase_II/RNase_R"/>
</dbReference>
<keyword evidence="11" id="KW-1185">Reference proteome</keyword>
<dbReference type="NCBIfam" id="TIGR02063">
    <property type="entry name" value="RNase_R"/>
    <property type="match status" value="1"/>
</dbReference>
<dbReference type="RefSeq" id="WP_119305540.1">
    <property type="nucleotide sequence ID" value="NZ_AP014608.1"/>
</dbReference>
<dbReference type="PANTHER" id="PTHR23355">
    <property type="entry name" value="RIBONUCLEASE"/>
    <property type="match status" value="1"/>
</dbReference>
<evidence type="ECO:0000313" key="10">
    <source>
        <dbReference type="EMBL" id="BBA17277.1"/>
    </source>
</evidence>
<dbReference type="Gene3D" id="2.40.50.140">
    <property type="entry name" value="Nucleic acid-binding proteins"/>
    <property type="match status" value="2"/>
</dbReference>
<dbReference type="PROSITE" id="PS01175">
    <property type="entry name" value="RIBONUCLEASE_II"/>
    <property type="match status" value="1"/>
</dbReference>
<dbReference type="InterPro" id="IPR050180">
    <property type="entry name" value="RNR_Ribonuclease"/>
</dbReference>
<dbReference type="InterPro" id="IPR011805">
    <property type="entry name" value="RNase_R"/>
</dbReference>
<dbReference type="PROSITE" id="PS50126">
    <property type="entry name" value="S1"/>
    <property type="match status" value="1"/>
</dbReference>
<dbReference type="SMART" id="SM00955">
    <property type="entry name" value="RNB"/>
    <property type="match status" value="1"/>
</dbReference>
<dbReference type="AlphaFoldDB" id="A0A224ABN8"/>
<comment type="function">
    <text evidence="8">3'-5' exoribonuclease that releases 5'-nucleoside monophosphates and is involved in maturation of structured RNAs.</text>
</comment>
<comment type="subcellular location">
    <subcellularLocation>
        <location evidence="2 8">Cytoplasm</location>
    </subcellularLocation>
</comment>